<comment type="subcellular location">
    <subcellularLocation>
        <location evidence="1">Cell membrane</location>
        <topology evidence="1">Multi-pass membrane protein</topology>
    </subcellularLocation>
</comment>
<dbReference type="Pfam" id="PF13440">
    <property type="entry name" value="Polysacc_synt_3"/>
    <property type="match status" value="1"/>
</dbReference>
<keyword evidence="6 7" id="KW-0472">Membrane</keyword>
<evidence type="ECO:0000256" key="1">
    <source>
        <dbReference type="ARBA" id="ARBA00004651"/>
    </source>
</evidence>
<reference evidence="9" key="1">
    <citation type="journal article" date="2019" name="Int. J. Syst. Evol. Microbiol.">
        <title>The Global Catalogue of Microorganisms (GCM) 10K type strain sequencing project: providing services to taxonomists for standard genome sequencing and annotation.</title>
        <authorList>
            <consortium name="The Broad Institute Genomics Platform"/>
            <consortium name="The Broad Institute Genome Sequencing Center for Infectious Disease"/>
            <person name="Wu L."/>
            <person name="Ma J."/>
        </authorList>
    </citation>
    <scope>NUCLEOTIDE SEQUENCE [LARGE SCALE GENOMIC DNA]</scope>
    <source>
        <strain evidence="9">CGMCC 4.7132</strain>
    </source>
</reference>
<proteinExistence type="inferred from homology"/>
<dbReference type="Proteomes" id="UP001596004">
    <property type="component" value="Unassembled WGS sequence"/>
</dbReference>
<feature type="transmembrane region" description="Helical" evidence="7">
    <location>
        <begin position="448"/>
        <end position="466"/>
    </location>
</feature>
<evidence type="ECO:0000256" key="2">
    <source>
        <dbReference type="ARBA" id="ARBA00007430"/>
    </source>
</evidence>
<dbReference type="PANTHER" id="PTHR30250">
    <property type="entry name" value="PST FAMILY PREDICTED COLANIC ACID TRANSPORTER"/>
    <property type="match status" value="1"/>
</dbReference>
<feature type="transmembrane region" description="Helical" evidence="7">
    <location>
        <begin position="152"/>
        <end position="173"/>
    </location>
</feature>
<feature type="transmembrane region" description="Helical" evidence="7">
    <location>
        <begin position="385"/>
        <end position="408"/>
    </location>
</feature>
<accession>A0ABV9CA53</accession>
<dbReference type="EMBL" id="JBHSFP010000002">
    <property type="protein sequence ID" value="MFC4529953.1"/>
    <property type="molecule type" value="Genomic_DNA"/>
</dbReference>
<evidence type="ECO:0000256" key="6">
    <source>
        <dbReference type="ARBA" id="ARBA00023136"/>
    </source>
</evidence>
<keyword evidence="9" id="KW-1185">Reference proteome</keyword>
<comment type="caution">
    <text evidence="8">The sequence shown here is derived from an EMBL/GenBank/DDBJ whole genome shotgun (WGS) entry which is preliminary data.</text>
</comment>
<feature type="transmembrane region" description="Helical" evidence="7">
    <location>
        <begin position="328"/>
        <end position="348"/>
    </location>
</feature>
<sequence>MTDVDAPSLRAKAGRALGWSLLSTIAARLGTLAIGITLARVLGPAEFGTFAVALVALLAMLSINELGVSLAIVRWPGDPRAIVPTVATMSAAFSVLVCGAFMAAAPAFAAVMGNPAATGPVRVLALSVVTNGLVSTSAALMQREFMQGRKMIADQVDNWLGALISLALALLGWGAMSLAVGRVCGSLAGGVLLTFFAPQRPRFGFDREVARRLVRFGLPLAGASLLVFAVGYADQIVVGHVLGSTALGFYVLAVNLSGWPVAVFSQPVRAVAPAAFARLQHDRPTLNRSFVTVAGLLVGLTLPMCLLLSGAAPAIIRFVYGAEWEPAAVALAGLGVLAGLRIFFELVYDYLVVLERSRAVLAVQGLWLVVLVPAMWFGVEQDGLRGAAIALVAVAVAVVLPGYLWMLGRAGVRPGDLARSLWPAVLAALAVGAFAVLAGRVIGSDLGVLAAAGTVGVLVAGLYGYLRRGVLRDIRQVPVVPEESTVLPEETVGTPHGVPVARDIEERA</sequence>
<evidence type="ECO:0000313" key="8">
    <source>
        <dbReference type="EMBL" id="MFC4529953.1"/>
    </source>
</evidence>
<keyword evidence="4 7" id="KW-0812">Transmembrane</keyword>
<organism evidence="8 9">
    <name type="scientific">Sphaerisporangium dianthi</name>
    <dbReference type="NCBI Taxonomy" id="1436120"/>
    <lineage>
        <taxon>Bacteria</taxon>
        <taxon>Bacillati</taxon>
        <taxon>Actinomycetota</taxon>
        <taxon>Actinomycetes</taxon>
        <taxon>Streptosporangiales</taxon>
        <taxon>Streptosporangiaceae</taxon>
        <taxon>Sphaerisporangium</taxon>
    </lineage>
</organism>
<keyword evidence="5 7" id="KW-1133">Transmembrane helix</keyword>
<gene>
    <name evidence="8" type="ORF">ACFO60_04175</name>
</gene>
<feature type="transmembrane region" description="Helical" evidence="7">
    <location>
        <begin position="85"/>
        <end position="109"/>
    </location>
</feature>
<feature type="transmembrane region" description="Helical" evidence="7">
    <location>
        <begin position="16"/>
        <end position="38"/>
    </location>
</feature>
<keyword evidence="3" id="KW-1003">Cell membrane</keyword>
<evidence type="ECO:0000256" key="5">
    <source>
        <dbReference type="ARBA" id="ARBA00022989"/>
    </source>
</evidence>
<feature type="transmembrane region" description="Helical" evidence="7">
    <location>
        <begin position="218"/>
        <end position="241"/>
    </location>
</feature>
<evidence type="ECO:0000256" key="3">
    <source>
        <dbReference type="ARBA" id="ARBA00022475"/>
    </source>
</evidence>
<feature type="transmembrane region" description="Helical" evidence="7">
    <location>
        <begin position="360"/>
        <end position="379"/>
    </location>
</feature>
<feature type="transmembrane region" description="Helical" evidence="7">
    <location>
        <begin position="179"/>
        <end position="197"/>
    </location>
</feature>
<evidence type="ECO:0000256" key="7">
    <source>
        <dbReference type="SAM" id="Phobius"/>
    </source>
</evidence>
<dbReference type="RefSeq" id="WP_380837093.1">
    <property type="nucleotide sequence ID" value="NZ_JBHSFP010000002.1"/>
</dbReference>
<feature type="transmembrane region" description="Helical" evidence="7">
    <location>
        <begin position="420"/>
        <end position="442"/>
    </location>
</feature>
<feature type="transmembrane region" description="Helical" evidence="7">
    <location>
        <begin position="247"/>
        <end position="268"/>
    </location>
</feature>
<evidence type="ECO:0000256" key="4">
    <source>
        <dbReference type="ARBA" id="ARBA00022692"/>
    </source>
</evidence>
<dbReference type="PANTHER" id="PTHR30250:SF10">
    <property type="entry name" value="LIPOPOLYSACCHARIDE BIOSYNTHESIS PROTEIN WZXC"/>
    <property type="match status" value="1"/>
</dbReference>
<dbReference type="InterPro" id="IPR050833">
    <property type="entry name" value="Poly_Biosynth_Transport"/>
</dbReference>
<feature type="transmembrane region" description="Helical" evidence="7">
    <location>
        <begin position="50"/>
        <end position="73"/>
    </location>
</feature>
<protein>
    <submittedName>
        <fullName evidence="8">Oligosaccharide flippase family protein</fullName>
    </submittedName>
</protein>
<feature type="transmembrane region" description="Helical" evidence="7">
    <location>
        <begin position="121"/>
        <end position="140"/>
    </location>
</feature>
<evidence type="ECO:0000313" key="9">
    <source>
        <dbReference type="Proteomes" id="UP001596004"/>
    </source>
</evidence>
<comment type="similarity">
    <text evidence="2">Belongs to the polysaccharide synthase family.</text>
</comment>
<feature type="transmembrane region" description="Helical" evidence="7">
    <location>
        <begin position="289"/>
        <end position="316"/>
    </location>
</feature>
<name>A0ABV9CA53_9ACTN</name>